<feature type="region of interest" description="Disordered" evidence="1">
    <location>
        <begin position="1"/>
        <end position="22"/>
    </location>
</feature>
<name>A0A9N9GE95_9GLOM</name>
<dbReference type="EMBL" id="CAJVQA010004308">
    <property type="protein sequence ID" value="CAG8595917.1"/>
    <property type="molecule type" value="Genomic_DNA"/>
</dbReference>
<keyword evidence="3" id="KW-1185">Reference proteome</keyword>
<evidence type="ECO:0000256" key="1">
    <source>
        <dbReference type="SAM" id="MobiDB-lite"/>
    </source>
</evidence>
<dbReference type="Proteomes" id="UP000789759">
    <property type="component" value="Unassembled WGS sequence"/>
</dbReference>
<accession>A0A9N9GE95</accession>
<dbReference type="AlphaFoldDB" id="A0A9N9GE95"/>
<evidence type="ECO:0000313" key="2">
    <source>
        <dbReference type="EMBL" id="CAG8595917.1"/>
    </source>
</evidence>
<organism evidence="2 3">
    <name type="scientific">Cetraspora pellucida</name>
    <dbReference type="NCBI Taxonomy" id="1433469"/>
    <lineage>
        <taxon>Eukaryota</taxon>
        <taxon>Fungi</taxon>
        <taxon>Fungi incertae sedis</taxon>
        <taxon>Mucoromycota</taxon>
        <taxon>Glomeromycotina</taxon>
        <taxon>Glomeromycetes</taxon>
        <taxon>Diversisporales</taxon>
        <taxon>Gigasporaceae</taxon>
        <taxon>Cetraspora</taxon>
    </lineage>
</organism>
<feature type="compositionally biased region" description="Basic and acidic residues" evidence="1">
    <location>
        <begin position="87"/>
        <end position="102"/>
    </location>
</feature>
<feature type="compositionally biased region" description="Basic and acidic residues" evidence="1">
    <location>
        <begin position="7"/>
        <end position="18"/>
    </location>
</feature>
<sequence length="234" mass="25944">MNVNKENPNKENPNKEKQVQNVDNKILDDRASSFSSDCKVVQKSVQANFETNFGRMSVDVLRFLCHELEIAESGSKQDLVNRLVSESKRREVSGDASNEKNKAFASGEGASAPMFGSVGSSLFEPVAGSTSSTGDVRPGEKRFVSNTLGNDQYQQTAWFPNKTLGSCESKRPRMAQEQSFTRYELQDKQVQTPFFQGVQPLLPTLVQPQPFVQLLWHQAPFQAMGSGPVSFGEQ</sequence>
<comment type="caution">
    <text evidence="2">The sequence shown here is derived from an EMBL/GenBank/DDBJ whole genome shotgun (WGS) entry which is preliminary data.</text>
</comment>
<evidence type="ECO:0000313" key="3">
    <source>
        <dbReference type="Proteomes" id="UP000789759"/>
    </source>
</evidence>
<protein>
    <submittedName>
        <fullName evidence="2">17723_t:CDS:1</fullName>
    </submittedName>
</protein>
<proteinExistence type="predicted"/>
<reference evidence="2" key="1">
    <citation type="submission" date="2021-06" db="EMBL/GenBank/DDBJ databases">
        <authorList>
            <person name="Kallberg Y."/>
            <person name="Tangrot J."/>
            <person name="Rosling A."/>
        </authorList>
    </citation>
    <scope>NUCLEOTIDE SEQUENCE</scope>
    <source>
        <strain evidence="2">FL966</strain>
    </source>
</reference>
<dbReference type="OrthoDB" id="2445199at2759"/>
<gene>
    <name evidence="2" type="ORF">CPELLU_LOCUS6758</name>
</gene>
<feature type="region of interest" description="Disordered" evidence="1">
    <location>
        <begin position="87"/>
        <end position="110"/>
    </location>
</feature>